<protein>
    <submittedName>
        <fullName evidence="3">Uncharacterized protein</fullName>
    </submittedName>
</protein>
<dbReference type="PANTHER" id="PTHR19879">
    <property type="entry name" value="TRANSCRIPTION INITIATION FACTOR TFIID"/>
    <property type="match status" value="1"/>
</dbReference>
<dbReference type="STRING" id="1834516.BL253_34390"/>
<accession>A0A1V2I1F3</accession>
<sequence length="548" mass="56878">MARRVHWGVSALATAARGDRLPTWEVTEGFVRALDGDVAVWRRRWEAAHRRAHGLAAEPGDLESVDQPAPAAPVAPAAAPAALVTQGGPAGRGGPRPSAARTDAGPAAQDAALALWPPLDVRNDEEHRNDKGQANGNDGNNDDGNSDDRAGARRAPAGARAPRRLYWVLAALTLLVVFAATATVGLVGKSVGDEGGDARIASAEAARQSDLIRAGDPALALRLGLAAYTLAPTAEARGALWSGAAAAYPTPLPGGLGASVGSISSSADGGTVVAADRGGTVARIWRVPDQGRPTLASELRLGARAPAVFSPVGHLLAAAGPDRTVYLYDVSRPDHPTPVSALVTDVDTVDSMAFSPDGRTLAVTVGRDRTIRLLDISDQSRPAIAGVLTAADGTDFSIVAFSRDGRTIATADSAGQVELWAVTDRRRPRLTATLPAHGTTTALAFSPSGPVLAVTGERTCELWDTTDPAHPVRKLRWSAVTGQTDLDVVTAMVLRMDLPRARRGAPRLGLEHDRGFCPLGVAISPCLRPAPEGTIRDHAWGADVAGVR</sequence>
<proteinExistence type="predicted"/>
<evidence type="ECO:0000256" key="2">
    <source>
        <dbReference type="SAM" id="Phobius"/>
    </source>
</evidence>
<keyword evidence="4" id="KW-1185">Reference proteome</keyword>
<dbReference type="Gene3D" id="2.130.10.10">
    <property type="entry name" value="YVTN repeat-like/Quinoprotein amine dehydrogenase"/>
    <property type="match status" value="2"/>
</dbReference>
<name>A0A1V2I1F3_9ACTN</name>
<gene>
    <name evidence="3" type="ORF">BL253_34390</name>
</gene>
<dbReference type="Proteomes" id="UP000188929">
    <property type="component" value="Unassembled WGS sequence"/>
</dbReference>
<evidence type="ECO:0000256" key="1">
    <source>
        <dbReference type="SAM" id="MobiDB-lite"/>
    </source>
</evidence>
<keyword evidence="2" id="KW-0472">Membrane</keyword>
<dbReference type="PANTHER" id="PTHR19879:SF9">
    <property type="entry name" value="TRANSCRIPTION INITIATION FACTOR TFIID SUBUNIT 5"/>
    <property type="match status" value="1"/>
</dbReference>
<evidence type="ECO:0000313" key="3">
    <source>
        <dbReference type="EMBL" id="ONH22956.1"/>
    </source>
</evidence>
<reference evidence="4" key="1">
    <citation type="submission" date="2016-10" db="EMBL/GenBank/DDBJ databases">
        <title>Frankia sp. NRRL B-16386 Genome sequencing.</title>
        <authorList>
            <person name="Ghodhbane-Gtari F."/>
            <person name="Swanson E."/>
            <person name="Gueddou A."/>
            <person name="Hezbri K."/>
            <person name="Ktari K."/>
            <person name="Nouioui I."/>
            <person name="Morris K."/>
            <person name="Simpson S."/>
            <person name="Abebe-Akele F."/>
            <person name="Thomas K."/>
            <person name="Gtari M."/>
            <person name="Tisa L.S."/>
        </authorList>
    </citation>
    <scope>NUCLEOTIDE SEQUENCE [LARGE SCALE GENOMIC DNA]</scope>
    <source>
        <strain evidence="4">NRRL B-16386</strain>
    </source>
</reference>
<feature type="transmembrane region" description="Helical" evidence="2">
    <location>
        <begin position="165"/>
        <end position="187"/>
    </location>
</feature>
<dbReference type="InterPro" id="IPR001680">
    <property type="entry name" value="WD40_rpt"/>
</dbReference>
<organism evidence="3 4">
    <name type="scientific">Pseudofrankia asymbiotica</name>
    <dbReference type="NCBI Taxonomy" id="1834516"/>
    <lineage>
        <taxon>Bacteria</taxon>
        <taxon>Bacillati</taxon>
        <taxon>Actinomycetota</taxon>
        <taxon>Actinomycetes</taxon>
        <taxon>Frankiales</taxon>
        <taxon>Frankiaceae</taxon>
        <taxon>Pseudofrankia</taxon>
    </lineage>
</organism>
<dbReference type="InterPro" id="IPR015943">
    <property type="entry name" value="WD40/YVTN_repeat-like_dom_sf"/>
</dbReference>
<evidence type="ECO:0000313" key="4">
    <source>
        <dbReference type="Proteomes" id="UP000188929"/>
    </source>
</evidence>
<dbReference type="Pfam" id="PF00400">
    <property type="entry name" value="WD40"/>
    <property type="match status" value="2"/>
</dbReference>
<feature type="region of interest" description="Disordered" evidence="1">
    <location>
        <begin position="58"/>
        <end position="108"/>
    </location>
</feature>
<dbReference type="EMBL" id="MOMC01000095">
    <property type="protein sequence ID" value="ONH22956.1"/>
    <property type="molecule type" value="Genomic_DNA"/>
</dbReference>
<dbReference type="AlphaFoldDB" id="A0A1V2I1F3"/>
<feature type="compositionally biased region" description="Low complexity" evidence="1">
    <location>
        <begin position="95"/>
        <end position="108"/>
    </location>
</feature>
<comment type="caution">
    <text evidence="3">The sequence shown here is derived from an EMBL/GenBank/DDBJ whole genome shotgun (WGS) entry which is preliminary data.</text>
</comment>
<feature type="compositionally biased region" description="Low complexity" evidence="1">
    <location>
        <begin position="68"/>
        <end position="82"/>
    </location>
</feature>
<keyword evidence="2" id="KW-0812">Transmembrane</keyword>
<feature type="region of interest" description="Disordered" evidence="1">
    <location>
        <begin position="123"/>
        <end position="156"/>
    </location>
</feature>
<dbReference type="SMART" id="SM00320">
    <property type="entry name" value="WD40"/>
    <property type="match status" value="5"/>
</dbReference>
<keyword evidence="2" id="KW-1133">Transmembrane helix</keyword>
<dbReference type="SUPFAM" id="SSF50960">
    <property type="entry name" value="TolB, C-terminal domain"/>
    <property type="match status" value="1"/>
</dbReference>